<dbReference type="EMBL" id="CP053073">
    <property type="protein sequence ID" value="QJR13336.1"/>
    <property type="molecule type" value="Genomic_DNA"/>
</dbReference>
<protein>
    <submittedName>
        <fullName evidence="1">Uncharacterized protein</fullName>
    </submittedName>
</protein>
<organism evidence="1 2">
    <name type="scientific">Usitatibacter palustris</name>
    <dbReference type="NCBI Taxonomy" id="2732487"/>
    <lineage>
        <taxon>Bacteria</taxon>
        <taxon>Pseudomonadati</taxon>
        <taxon>Pseudomonadota</taxon>
        <taxon>Betaproteobacteria</taxon>
        <taxon>Nitrosomonadales</taxon>
        <taxon>Usitatibacteraceae</taxon>
        <taxon>Usitatibacter</taxon>
    </lineage>
</organism>
<accession>A0A6M4H1G6</accession>
<sequence>MQSQASAECKRVDNQITDIALARCIKEKCQTMKVRCVKNCFENFNGGAFDPQRPGEIILCGGGPKNKNYGPIAIHEFAHACGWKNEKGKGVPNEDHNKWAF</sequence>
<name>A0A6M4H1G6_9PROT</name>
<dbReference type="InParanoid" id="A0A6M4H1G6"/>
<keyword evidence="2" id="KW-1185">Reference proteome</keyword>
<evidence type="ECO:0000313" key="1">
    <source>
        <dbReference type="EMBL" id="QJR13336.1"/>
    </source>
</evidence>
<dbReference type="AlphaFoldDB" id="A0A6M4H1G6"/>
<gene>
    <name evidence="1" type="ORF">DSM104440_00119</name>
</gene>
<evidence type="ECO:0000313" key="2">
    <source>
        <dbReference type="Proteomes" id="UP000503096"/>
    </source>
</evidence>
<dbReference type="KEGG" id="upl:DSM104440_00119"/>
<proteinExistence type="predicted"/>
<reference evidence="1 2" key="1">
    <citation type="submission" date="2020-04" db="EMBL/GenBank/DDBJ databases">
        <title>Usitatibacter rugosus gen. nov., sp. nov. and Usitatibacter palustris sp. nov., novel members of Usitatibacteraceae fam. nov. within the order Nitrosomonadales isolated from soil.</title>
        <authorList>
            <person name="Huber K.J."/>
            <person name="Neumann-Schaal M."/>
            <person name="Geppert A."/>
            <person name="Luckner M."/>
            <person name="Wanner G."/>
            <person name="Overmann J."/>
        </authorList>
    </citation>
    <scope>NUCLEOTIDE SEQUENCE [LARGE SCALE GENOMIC DNA]</scope>
    <source>
        <strain evidence="1 2">Swamp67</strain>
    </source>
</reference>
<dbReference type="Proteomes" id="UP000503096">
    <property type="component" value="Chromosome"/>
</dbReference>